<evidence type="ECO:0000256" key="3">
    <source>
        <dbReference type="PROSITE-ProRule" id="PRU00221"/>
    </source>
</evidence>
<sequence length="574" mass="65720">MDAWDSSSASPSGLYNTSLLSIDDDYDLVPWMKILQHLNESYLNALKASFNEKCFAKESKTPETERGLTKEEFMRSISEVLGDNKFVSHAIMMFNEIDKKEKGIITWTQFLDFANTQLEPTSINRMDLCEPQIISCPHTKKEAIVKIVSLESEQYFCYGVISKHGCVGLYDGNMNFLTSYVVLMSREDIDRTDEERRRKNRWITDAIFVVEVLMLIVTNTSRSMELKNETDFLLIKTSKKLFKESIRHIEYFAHNNSLVTCSKDAEKSLVIKFVDNRIKPYIFKMRRGVNCFAISKKLKILVTGSEDGTLRIWNIVITSNPMTTLQSHKFGITDLVILESQNTLLSISRDGFPSFNEMGKVIEWGKECIFPGPKRGSSENYLNIESIEEDKWERSNVLVSCCNYIASIKLNFLDGDRSFDTSVLPAPPLQNSVLIPTSWKVSDGNIDLKIDTLHVDEKVEKYIKTLNFILEKDFLSEDNLNNEINFRIAQLENKKHKMRHVVSQGAPYLALELPEIEEIKLTPNLPIPDNKKIRNLVEKTEKMLSEAGARSFIFSSPSSSTRSKSSRTSIIEFD</sequence>
<dbReference type="Proteomes" id="UP001458880">
    <property type="component" value="Unassembled WGS sequence"/>
</dbReference>
<accession>A0AAW1MM02</accession>
<dbReference type="InterPro" id="IPR015943">
    <property type="entry name" value="WD40/YVTN_repeat-like_dom_sf"/>
</dbReference>
<dbReference type="Gene3D" id="2.130.10.10">
    <property type="entry name" value="YVTN repeat-like/Quinoprotein amine dehydrogenase"/>
    <property type="match status" value="1"/>
</dbReference>
<dbReference type="PROSITE" id="PS50082">
    <property type="entry name" value="WD_REPEATS_2"/>
    <property type="match status" value="1"/>
</dbReference>
<proteinExistence type="predicted"/>
<keyword evidence="2" id="KW-0677">Repeat</keyword>
<gene>
    <name evidence="5" type="ORF">QE152_g5438</name>
</gene>
<dbReference type="SUPFAM" id="SSF50978">
    <property type="entry name" value="WD40 repeat-like"/>
    <property type="match status" value="1"/>
</dbReference>
<evidence type="ECO:0000313" key="6">
    <source>
        <dbReference type="Proteomes" id="UP001458880"/>
    </source>
</evidence>
<evidence type="ECO:0000313" key="5">
    <source>
        <dbReference type="EMBL" id="KAK9747232.1"/>
    </source>
</evidence>
<feature type="repeat" description="WD" evidence="3">
    <location>
        <begin position="282"/>
        <end position="315"/>
    </location>
</feature>
<dbReference type="Pfam" id="PF00400">
    <property type="entry name" value="WD40"/>
    <property type="match status" value="1"/>
</dbReference>
<evidence type="ECO:0000256" key="4">
    <source>
        <dbReference type="SAM" id="MobiDB-lite"/>
    </source>
</evidence>
<comment type="caution">
    <text evidence="5">The sequence shown here is derived from an EMBL/GenBank/DDBJ whole genome shotgun (WGS) entry which is preliminary data.</text>
</comment>
<dbReference type="AlphaFoldDB" id="A0AAW1MM02"/>
<keyword evidence="1 3" id="KW-0853">WD repeat</keyword>
<dbReference type="InterPro" id="IPR001680">
    <property type="entry name" value="WD40_rpt"/>
</dbReference>
<dbReference type="PANTHER" id="PTHR44324:SF3">
    <property type="entry name" value="WD REPEAT-CONTAINING PROTEIN 49-LIKE"/>
    <property type="match status" value="1"/>
</dbReference>
<dbReference type="PANTHER" id="PTHR44324">
    <property type="entry name" value="WD40 REPEAT DOMAIN 95"/>
    <property type="match status" value="1"/>
</dbReference>
<dbReference type="InterPro" id="IPR036322">
    <property type="entry name" value="WD40_repeat_dom_sf"/>
</dbReference>
<evidence type="ECO:0000256" key="1">
    <source>
        <dbReference type="ARBA" id="ARBA00022574"/>
    </source>
</evidence>
<dbReference type="PROSITE" id="PS00678">
    <property type="entry name" value="WD_REPEATS_1"/>
    <property type="match status" value="1"/>
</dbReference>
<keyword evidence="6" id="KW-1185">Reference proteome</keyword>
<name>A0AAW1MM02_POPJA</name>
<organism evidence="5 6">
    <name type="scientific">Popillia japonica</name>
    <name type="common">Japanese beetle</name>
    <dbReference type="NCBI Taxonomy" id="7064"/>
    <lineage>
        <taxon>Eukaryota</taxon>
        <taxon>Metazoa</taxon>
        <taxon>Ecdysozoa</taxon>
        <taxon>Arthropoda</taxon>
        <taxon>Hexapoda</taxon>
        <taxon>Insecta</taxon>
        <taxon>Pterygota</taxon>
        <taxon>Neoptera</taxon>
        <taxon>Endopterygota</taxon>
        <taxon>Coleoptera</taxon>
        <taxon>Polyphaga</taxon>
        <taxon>Scarabaeiformia</taxon>
        <taxon>Scarabaeidae</taxon>
        <taxon>Rutelinae</taxon>
        <taxon>Popillia</taxon>
    </lineage>
</organism>
<dbReference type="EMBL" id="JASPKY010000032">
    <property type="protein sequence ID" value="KAK9747232.1"/>
    <property type="molecule type" value="Genomic_DNA"/>
</dbReference>
<dbReference type="SMART" id="SM00320">
    <property type="entry name" value="WD40"/>
    <property type="match status" value="3"/>
</dbReference>
<reference evidence="5 6" key="1">
    <citation type="journal article" date="2024" name="BMC Genomics">
        <title>De novo assembly and annotation of Popillia japonica's genome with initial clues to its potential as an invasive pest.</title>
        <authorList>
            <person name="Cucini C."/>
            <person name="Boschi S."/>
            <person name="Funari R."/>
            <person name="Cardaioli E."/>
            <person name="Iannotti N."/>
            <person name="Marturano G."/>
            <person name="Paoli F."/>
            <person name="Bruttini M."/>
            <person name="Carapelli A."/>
            <person name="Frati F."/>
            <person name="Nardi F."/>
        </authorList>
    </citation>
    <scope>NUCLEOTIDE SEQUENCE [LARGE SCALE GENOMIC DNA]</scope>
    <source>
        <strain evidence="5">DMR45628</strain>
    </source>
</reference>
<dbReference type="PROSITE" id="PS50294">
    <property type="entry name" value="WD_REPEATS_REGION"/>
    <property type="match status" value="1"/>
</dbReference>
<evidence type="ECO:0000256" key="2">
    <source>
        <dbReference type="ARBA" id="ARBA00022737"/>
    </source>
</evidence>
<dbReference type="InterPro" id="IPR019775">
    <property type="entry name" value="WD40_repeat_CS"/>
</dbReference>
<protein>
    <submittedName>
        <fullName evidence="5">WD domain, G-beta repeat</fullName>
    </submittedName>
</protein>
<feature type="region of interest" description="Disordered" evidence="4">
    <location>
        <begin position="555"/>
        <end position="574"/>
    </location>
</feature>
<dbReference type="InterPro" id="IPR051242">
    <property type="entry name" value="WD-EF-hand_domain"/>
</dbReference>